<feature type="region of interest" description="Disordered" evidence="1">
    <location>
        <begin position="1"/>
        <end position="44"/>
    </location>
</feature>
<keyword evidence="3" id="KW-1185">Reference proteome</keyword>
<feature type="region of interest" description="Disordered" evidence="1">
    <location>
        <begin position="115"/>
        <end position="214"/>
    </location>
</feature>
<gene>
    <name evidence="2" type="ORF">B0H15DRAFT_951977</name>
</gene>
<evidence type="ECO:0000313" key="2">
    <source>
        <dbReference type="EMBL" id="KAJ7083289.1"/>
    </source>
</evidence>
<feature type="compositionally biased region" description="Low complexity" evidence="1">
    <location>
        <begin position="134"/>
        <end position="143"/>
    </location>
</feature>
<name>A0AAD6U262_9AGAR</name>
<proteinExistence type="predicted"/>
<feature type="compositionally biased region" description="Basic and acidic residues" evidence="1">
    <location>
        <begin position="15"/>
        <end position="32"/>
    </location>
</feature>
<sequence>MARAPRSQTLNVKLRKMDDLDREKTRDDEQAERTGGTAQAREGCVEPRHPRWLCAYIIHAQPLPPSAATPPLPSTHRVPPHPRCSRRDSSRASRIVPSATSLPYLFVRAHRHLLTKPCSGGSHRSGPPRRPTRSNRPSSRTPRALGLTPFPPRGPGALPPHRTGSGRTSPPRPPCPPTRPPPQRLSPFSTLCASCPPRRPRPPARHASAAYPLAPPRRARLERIIPQRRLLEGID</sequence>
<protein>
    <submittedName>
        <fullName evidence="2">Uncharacterized protein</fullName>
    </submittedName>
</protein>
<dbReference type="AlphaFoldDB" id="A0AAD6U262"/>
<feature type="compositionally biased region" description="Low complexity" evidence="1">
    <location>
        <begin position="159"/>
        <end position="169"/>
    </location>
</feature>
<feature type="compositionally biased region" description="Pro residues" evidence="1">
    <location>
        <begin position="149"/>
        <end position="158"/>
    </location>
</feature>
<organism evidence="2 3">
    <name type="scientific">Mycena belliarum</name>
    <dbReference type="NCBI Taxonomy" id="1033014"/>
    <lineage>
        <taxon>Eukaryota</taxon>
        <taxon>Fungi</taxon>
        <taxon>Dikarya</taxon>
        <taxon>Basidiomycota</taxon>
        <taxon>Agaricomycotina</taxon>
        <taxon>Agaricomycetes</taxon>
        <taxon>Agaricomycetidae</taxon>
        <taxon>Agaricales</taxon>
        <taxon>Marasmiineae</taxon>
        <taxon>Mycenaceae</taxon>
        <taxon>Mycena</taxon>
    </lineage>
</organism>
<comment type="caution">
    <text evidence="2">The sequence shown here is derived from an EMBL/GenBank/DDBJ whole genome shotgun (WGS) entry which is preliminary data.</text>
</comment>
<evidence type="ECO:0000313" key="3">
    <source>
        <dbReference type="Proteomes" id="UP001222325"/>
    </source>
</evidence>
<feature type="region of interest" description="Disordered" evidence="1">
    <location>
        <begin position="65"/>
        <end position="96"/>
    </location>
</feature>
<dbReference type="EMBL" id="JARJCN010000041">
    <property type="protein sequence ID" value="KAJ7083289.1"/>
    <property type="molecule type" value="Genomic_DNA"/>
</dbReference>
<feature type="compositionally biased region" description="Polar residues" evidence="1">
    <location>
        <begin position="1"/>
        <end position="11"/>
    </location>
</feature>
<accession>A0AAD6U262</accession>
<feature type="compositionally biased region" description="Pro residues" evidence="1">
    <location>
        <begin position="170"/>
        <end position="184"/>
    </location>
</feature>
<reference evidence="2" key="1">
    <citation type="submission" date="2023-03" db="EMBL/GenBank/DDBJ databases">
        <title>Massive genome expansion in bonnet fungi (Mycena s.s.) driven by repeated elements and novel gene families across ecological guilds.</title>
        <authorList>
            <consortium name="Lawrence Berkeley National Laboratory"/>
            <person name="Harder C.B."/>
            <person name="Miyauchi S."/>
            <person name="Viragh M."/>
            <person name="Kuo A."/>
            <person name="Thoen E."/>
            <person name="Andreopoulos B."/>
            <person name="Lu D."/>
            <person name="Skrede I."/>
            <person name="Drula E."/>
            <person name="Henrissat B."/>
            <person name="Morin E."/>
            <person name="Kohler A."/>
            <person name="Barry K."/>
            <person name="LaButti K."/>
            <person name="Morin E."/>
            <person name="Salamov A."/>
            <person name="Lipzen A."/>
            <person name="Mereny Z."/>
            <person name="Hegedus B."/>
            <person name="Baldrian P."/>
            <person name="Stursova M."/>
            <person name="Weitz H."/>
            <person name="Taylor A."/>
            <person name="Grigoriev I.V."/>
            <person name="Nagy L.G."/>
            <person name="Martin F."/>
            <person name="Kauserud H."/>
        </authorList>
    </citation>
    <scope>NUCLEOTIDE SEQUENCE</scope>
    <source>
        <strain evidence="2">CBHHK173m</strain>
    </source>
</reference>
<dbReference type="Proteomes" id="UP001222325">
    <property type="component" value="Unassembled WGS sequence"/>
</dbReference>
<evidence type="ECO:0000256" key="1">
    <source>
        <dbReference type="SAM" id="MobiDB-lite"/>
    </source>
</evidence>